<comment type="caution">
    <text evidence="11">The sequence shown here is derived from an EMBL/GenBank/DDBJ whole genome shotgun (WGS) entry which is preliminary data.</text>
</comment>
<evidence type="ECO:0000256" key="4">
    <source>
        <dbReference type="ARBA" id="ARBA00022980"/>
    </source>
</evidence>
<dbReference type="GO" id="GO:0005762">
    <property type="term" value="C:mitochondrial large ribosomal subunit"/>
    <property type="evidence" value="ECO:0007669"/>
    <property type="project" value="InterPro"/>
</dbReference>
<evidence type="ECO:0000256" key="6">
    <source>
        <dbReference type="ARBA" id="ARBA00023274"/>
    </source>
</evidence>
<comment type="similarity">
    <text evidence="2">Belongs to the mitochondrion-specific ribosomal protein mL40 family.</text>
</comment>
<dbReference type="InterPro" id="IPR039145">
    <property type="entry name" value="Ribosomal_mL40_metazoa/plant"/>
</dbReference>
<evidence type="ECO:0000256" key="3">
    <source>
        <dbReference type="ARBA" id="ARBA00022946"/>
    </source>
</evidence>
<evidence type="ECO:0000256" key="8">
    <source>
        <dbReference type="ARBA" id="ARBA00083752"/>
    </source>
</evidence>
<organism evidence="11 12">
    <name type="scientific">Operophtera brumata</name>
    <name type="common">Winter moth</name>
    <name type="synonym">Phalaena brumata</name>
    <dbReference type="NCBI Taxonomy" id="104452"/>
    <lineage>
        <taxon>Eukaryota</taxon>
        <taxon>Metazoa</taxon>
        <taxon>Ecdysozoa</taxon>
        <taxon>Arthropoda</taxon>
        <taxon>Hexapoda</taxon>
        <taxon>Insecta</taxon>
        <taxon>Pterygota</taxon>
        <taxon>Neoptera</taxon>
        <taxon>Endopterygota</taxon>
        <taxon>Lepidoptera</taxon>
        <taxon>Glossata</taxon>
        <taxon>Ditrysia</taxon>
        <taxon>Geometroidea</taxon>
        <taxon>Geometridae</taxon>
        <taxon>Larentiinae</taxon>
        <taxon>Operophtera</taxon>
    </lineage>
</organism>
<evidence type="ECO:0000256" key="9">
    <source>
        <dbReference type="SAM" id="Coils"/>
    </source>
</evidence>
<dbReference type="PANTHER" id="PTHR13359:SF2">
    <property type="entry name" value="LARGE RIBOSOMAL SUBUNIT PROTEIN ML40"/>
    <property type="match status" value="1"/>
</dbReference>
<reference evidence="11 12" key="1">
    <citation type="journal article" date="2015" name="Genome Biol. Evol.">
        <title>The genome of winter moth (Operophtera brumata) provides a genomic perspective on sexual dimorphism and phenology.</title>
        <authorList>
            <person name="Derks M.F."/>
            <person name="Smit S."/>
            <person name="Salis L."/>
            <person name="Schijlen E."/>
            <person name="Bossers A."/>
            <person name="Mateman C."/>
            <person name="Pijl A.S."/>
            <person name="de Ridder D."/>
            <person name="Groenen M.A."/>
            <person name="Visser M.E."/>
            <person name="Megens H.J."/>
        </authorList>
    </citation>
    <scope>NUCLEOTIDE SEQUENCE [LARGE SCALE GENOMIC DNA]</scope>
    <source>
        <strain evidence="11">WM2013NL</strain>
        <tissue evidence="11">Head and thorax</tissue>
    </source>
</reference>
<proteinExistence type="inferred from homology"/>
<feature type="coiled-coil region" evidence="9">
    <location>
        <begin position="26"/>
        <end position="53"/>
    </location>
</feature>
<dbReference type="InterPro" id="IPR019192">
    <property type="entry name" value="Ribosomal_mL40"/>
</dbReference>
<dbReference type="Pfam" id="PF09812">
    <property type="entry name" value="MRP-L28"/>
    <property type="match status" value="1"/>
</dbReference>
<feature type="region of interest" description="Disordered" evidence="10">
    <location>
        <begin position="73"/>
        <end position="94"/>
    </location>
</feature>
<protein>
    <recommendedName>
        <fullName evidence="7">Large ribosomal subunit protein mL40</fullName>
    </recommendedName>
    <alternativeName>
        <fullName evidence="8">39S ribosomal protein L40, mitochondrial</fullName>
    </alternativeName>
</protein>
<accession>A0A0L7L7B7</accession>
<evidence type="ECO:0000256" key="1">
    <source>
        <dbReference type="ARBA" id="ARBA00004173"/>
    </source>
</evidence>
<dbReference type="FunFam" id="6.10.250.3440:FF:000001">
    <property type="entry name" value="Mitochondrial ribosomal protein L40"/>
    <property type="match status" value="1"/>
</dbReference>
<dbReference type="EMBL" id="JTDY01002459">
    <property type="protein sequence ID" value="KOB71373.1"/>
    <property type="molecule type" value="Genomic_DNA"/>
</dbReference>
<dbReference type="STRING" id="104452.A0A0L7L7B7"/>
<evidence type="ECO:0000256" key="7">
    <source>
        <dbReference type="ARBA" id="ARBA00035192"/>
    </source>
</evidence>
<keyword evidence="3" id="KW-0809">Transit peptide</keyword>
<dbReference type="AlphaFoldDB" id="A0A0L7L7B7"/>
<evidence type="ECO:0000313" key="11">
    <source>
        <dbReference type="EMBL" id="KOB71373.1"/>
    </source>
</evidence>
<keyword evidence="12" id="KW-1185">Reference proteome</keyword>
<keyword evidence="4 11" id="KW-0689">Ribosomal protein</keyword>
<comment type="subcellular location">
    <subcellularLocation>
        <location evidence="1">Mitochondrion</location>
    </subcellularLocation>
</comment>
<evidence type="ECO:0000256" key="5">
    <source>
        <dbReference type="ARBA" id="ARBA00023128"/>
    </source>
</evidence>
<keyword evidence="9" id="KW-0175">Coiled coil</keyword>
<keyword evidence="6" id="KW-0687">Ribonucleoprotein</keyword>
<evidence type="ECO:0000256" key="2">
    <source>
        <dbReference type="ARBA" id="ARBA00009360"/>
    </source>
</evidence>
<gene>
    <name evidence="11" type="ORF">OBRU01_13846</name>
</gene>
<dbReference type="PANTHER" id="PTHR13359">
    <property type="entry name" value="39S RIBOSOMAL PROTEIN L40, MITOCHONDRIAL"/>
    <property type="match status" value="1"/>
</dbReference>
<sequence>MEEVEARALLQKEWTRYKREEYMANVAQLDRIMAAQRRALDRLYEESEDLYNEAIMPDLELIPYSITGPVATPPIKNYESPDGEYLDQTKKWDN</sequence>
<dbReference type="Proteomes" id="UP000037510">
    <property type="component" value="Unassembled WGS sequence"/>
</dbReference>
<keyword evidence="5" id="KW-0496">Mitochondrion</keyword>
<evidence type="ECO:0000313" key="12">
    <source>
        <dbReference type="Proteomes" id="UP000037510"/>
    </source>
</evidence>
<evidence type="ECO:0000256" key="10">
    <source>
        <dbReference type="SAM" id="MobiDB-lite"/>
    </source>
</evidence>
<dbReference type="Gene3D" id="6.10.250.3440">
    <property type="match status" value="1"/>
</dbReference>
<name>A0A0L7L7B7_OPEBR</name>